<sequence length="54" mass="6186">MRSEQNEADDPRARWRQLPPEPQRLIEETAVDTRVSGVELGVNPEEESIRRNAG</sequence>
<gene>
    <name evidence="2" type="ORF">GCM10011610_59870</name>
</gene>
<dbReference type="RefSeq" id="WP_189033835.1">
    <property type="nucleotide sequence ID" value="NZ_BMNE01000009.1"/>
</dbReference>
<reference evidence="3" key="1">
    <citation type="journal article" date="2019" name="Int. J. Syst. Evol. Microbiol.">
        <title>The Global Catalogue of Microorganisms (GCM) 10K type strain sequencing project: providing services to taxonomists for standard genome sequencing and annotation.</title>
        <authorList>
            <consortium name="The Broad Institute Genomics Platform"/>
            <consortium name="The Broad Institute Genome Sequencing Center for Infectious Disease"/>
            <person name="Wu L."/>
            <person name="Ma J."/>
        </authorList>
    </citation>
    <scope>NUCLEOTIDE SEQUENCE [LARGE SCALE GENOMIC DNA]</scope>
    <source>
        <strain evidence="3">CGMCC 4.7329</strain>
    </source>
</reference>
<evidence type="ECO:0000313" key="3">
    <source>
        <dbReference type="Proteomes" id="UP000658127"/>
    </source>
</evidence>
<comment type="caution">
    <text evidence="2">The sequence shown here is derived from an EMBL/GenBank/DDBJ whole genome shotgun (WGS) entry which is preliminary data.</text>
</comment>
<keyword evidence="3" id="KW-1185">Reference proteome</keyword>
<dbReference type="Proteomes" id="UP000658127">
    <property type="component" value="Unassembled WGS sequence"/>
</dbReference>
<feature type="compositionally biased region" description="Basic and acidic residues" evidence="1">
    <location>
        <begin position="1"/>
        <end position="13"/>
    </location>
</feature>
<evidence type="ECO:0000313" key="2">
    <source>
        <dbReference type="EMBL" id="GGN95652.1"/>
    </source>
</evidence>
<accession>A0ABQ2KWX8</accession>
<organism evidence="2 3">
    <name type="scientific">Nocardia rhizosphaerihabitans</name>
    <dbReference type="NCBI Taxonomy" id="1691570"/>
    <lineage>
        <taxon>Bacteria</taxon>
        <taxon>Bacillati</taxon>
        <taxon>Actinomycetota</taxon>
        <taxon>Actinomycetes</taxon>
        <taxon>Mycobacteriales</taxon>
        <taxon>Nocardiaceae</taxon>
        <taxon>Nocardia</taxon>
    </lineage>
</organism>
<protein>
    <submittedName>
        <fullName evidence="2">Uncharacterized protein</fullName>
    </submittedName>
</protein>
<feature type="region of interest" description="Disordered" evidence="1">
    <location>
        <begin position="1"/>
        <end position="22"/>
    </location>
</feature>
<name>A0ABQ2KWX8_9NOCA</name>
<evidence type="ECO:0000256" key="1">
    <source>
        <dbReference type="SAM" id="MobiDB-lite"/>
    </source>
</evidence>
<dbReference type="EMBL" id="BMNE01000009">
    <property type="protein sequence ID" value="GGN95652.1"/>
    <property type="molecule type" value="Genomic_DNA"/>
</dbReference>
<proteinExistence type="predicted"/>